<evidence type="ECO:0000313" key="2">
    <source>
        <dbReference type="EMBL" id="KAF6027590.1"/>
    </source>
</evidence>
<dbReference type="EMBL" id="VXIV02002067">
    <property type="protein sequence ID" value="KAF6027589.1"/>
    <property type="molecule type" value="Genomic_DNA"/>
</dbReference>
<dbReference type="EMBL" id="VXIV02002067">
    <property type="protein sequence ID" value="KAF6027590.1"/>
    <property type="molecule type" value="Genomic_DNA"/>
</dbReference>
<dbReference type="AlphaFoldDB" id="A0A7J7JMQ0"/>
<comment type="caution">
    <text evidence="2">The sequence shown here is derived from an EMBL/GenBank/DDBJ whole genome shotgun (WGS) entry which is preliminary data.</text>
</comment>
<gene>
    <name evidence="1" type="ORF">EB796_014110</name>
    <name evidence="2" type="ORF">EB796_014111</name>
</gene>
<dbReference type="Proteomes" id="UP000593567">
    <property type="component" value="Unassembled WGS sequence"/>
</dbReference>
<evidence type="ECO:0000313" key="1">
    <source>
        <dbReference type="EMBL" id="KAF6027589.1"/>
    </source>
</evidence>
<accession>A0A7J7JMQ0</accession>
<reference evidence="2 3" key="1">
    <citation type="submission" date="2019-09" db="EMBL/GenBank/DDBJ databases">
        <authorList>
            <person name="Raiko M."/>
            <person name="Komissarov A."/>
            <person name="Rhodes A."/>
            <person name="Kliver S."/>
            <person name="Lim-Fong G."/>
            <person name="Kwan J."/>
            <person name="O'Brien S.J."/>
            <person name="Lopez J.V."/>
        </authorList>
    </citation>
    <scope>NUCLEOTIDE SEQUENCE [LARGE SCALE GENOMIC DNA]</scope>
    <source>
        <strain evidence="2">Kwan_BN1</strain>
    </source>
</reference>
<sequence>MGYVKRNDDFMLAGEEVEGCTNDLSLLHIICPSPQAMKQVQGQNTVQTAAAHSTAALSTSNYHSYCYIPSSSFFN</sequence>
<name>A0A7J7JMQ0_BUGNE</name>
<evidence type="ECO:0000313" key="3">
    <source>
        <dbReference type="Proteomes" id="UP000593567"/>
    </source>
</evidence>
<organism evidence="2 3">
    <name type="scientific">Bugula neritina</name>
    <name type="common">Brown bryozoan</name>
    <name type="synonym">Sertularia neritina</name>
    <dbReference type="NCBI Taxonomy" id="10212"/>
    <lineage>
        <taxon>Eukaryota</taxon>
        <taxon>Metazoa</taxon>
        <taxon>Spiralia</taxon>
        <taxon>Lophotrochozoa</taxon>
        <taxon>Bryozoa</taxon>
        <taxon>Gymnolaemata</taxon>
        <taxon>Cheilostomatida</taxon>
        <taxon>Flustrina</taxon>
        <taxon>Buguloidea</taxon>
        <taxon>Bugulidae</taxon>
        <taxon>Bugula</taxon>
    </lineage>
</organism>
<protein>
    <submittedName>
        <fullName evidence="2">Uncharacterized protein</fullName>
    </submittedName>
</protein>
<reference evidence="2 3" key="2">
    <citation type="submission" date="2020-06" db="EMBL/GenBank/DDBJ databases">
        <title>Draft genome of Bugula neritina, a colonial animal packing powerful symbionts and potential medicines.</title>
        <authorList>
            <person name="Rayko M."/>
        </authorList>
    </citation>
    <scope>NUCLEOTIDE SEQUENCE [LARGE SCALE GENOMIC DNA]</scope>
    <source>
        <strain evidence="2">Kwan_BN1</strain>
    </source>
</reference>
<proteinExistence type="predicted"/>
<keyword evidence="3" id="KW-1185">Reference proteome</keyword>